<dbReference type="NCBIfam" id="TIGR00975">
    <property type="entry name" value="3a0107s03"/>
    <property type="match status" value="1"/>
</dbReference>
<dbReference type="Gene3D" id="3.40.190.10">
    <property type="entry name" value="Periplasmic binding protein-like II"/>
    <property type="match status" value="2"/>
</dbReference>
<dbReference type="GO" id="GO:0043190">
    <property type="term" value="C:ATP-binding cassette (ABC) transporter complex"/>
    <property type="evidence" value="ECO:0007669"/>
    <property type="project" value="InterPro"/>
</dbReference>
<dbReference type="AlphaFoldDB" id="A0A1L7CZN0"/>
<evidence type="ECO:0000313" key="7">
    <source>
        <dbReference type="EMBL" id="APT91284.1"/>
    </source>
</evidence>
<keyword evidence="2 4" id="KW-0813">Transport</keyword>
<keyword evidence="8" id="KW-1185">Reference proteome</keyword>
<dbReference type="InterPro" id="IPR005673">
    <property type="entry name" value="ABC_phos-bd_PstS"/>
</dbReference>
<evidence type="ECO:0000259" key="6">
    <source>
        <dbReference type="Pfam" id="PF12849"/>
    </source>
</evidence>
<sequence length="362" mass="37383">MHRPTRLAALGLAAAAGLALTACSEGGGTGADQVEGLADVSGELQGEGATSQQRAMDQFASLFEVAAPGSTLSYNATGSGSGQSRFIDGQVAFAGSDSPLKDEQVAAAKERCGGNDALHLPMVIGPVAVAYNLEGVDLTLTPSLIARIFDGKITSWDDPAIAEVNEGVALPAEGIKVVYRSEESGTSDNFMKFLSAAAPEDWRLEHSKSFPSATGSGASGSAGVADEVSQVPGAITYVESGFAKDKGLGIAAIDFGAGPVELTPETVNTALSNLEYSGEGANMVVDAEKLFAMTESGAYPLVLTTYEIVCSAGYDEQTRDLLKNFLHVVLETGQDEELAELGYIPVEGEFKDKLAAAVDSIN</sequence>
<keyword evidence="5" id="KW-0732">Signal</keyword>
<dbReference type="PANTHER" id="PTHR42996:SF1">
    <property type="entry name" value="PHOSPHATE-BINDING PROTEIN PSTS"/>
    <property type="match status" value="1"/>
</dbReference>
<feature type="domain" description="PBP" evidence="6">
    <location>
        <begin position="36"/>
        <end position="329"/>
    </location>
</feature>
<dbReference type="Proteomes" id="UP000185469">
    <property type="component" value="Chromosome"/>
</dbReference>
<dbReference type="CDD" id="cd13565">
    <property type="entry name" value="PBP2_PstS"/>
    <property type="match status" value="1"/>
</dbReference>
<name>A0A1L7CZN0_9CORY</name>
<proteinExistence type="inferred from homology"/>
<protein>
    <recommendedName>
        <fullName evidence="4">Phosphate-binding protein</fullName>
    </recommendedName>
</protein>
<evidence type="ECO:0000256" key="5">
    <source>
        <dbReference type="SAM" id="SignalP"/>
    </source>
</evidence>
<dbReference type="GO" id="GO:0042301">
    <property type="term" value="F:phosphate ion binding"/>
    <property type="evidence" value="ECO:0007669"/>
    <property type="project" value="InterPro"/>
</dbReference>
<dbReference type="InterPro" id="IPR024370">
    <property type="entry name" value="PBP_domain"/>
</dbReference>
<keyword evidence="3 4" id="KW-0592">Phosphate transport</keyword>
<dbReference type="STRING" id="1437874.CSPHI_10040"/>
<feature type="chain" id="PRO_5038332074" description="Phosphate-binding protein" evidence="5">
    <location>
        <begin position="25"/>
        <end position="362"/>
    </location>
</feature>
<evidence type="ECO:0000313" key="8">
    <source>
        <dbReference type="Proteomes" id="UP000185469"/>
    </source>
</evidence>
<dbReference type="KEGG" id="csph:CSPHI_10040"/>
<feature type="signal peptide" evidence="5">
    <location>
        <begin position="1"/>
        <end position="24"/>
    </location>
</feature>
<dbReference type="EMBL" id="CP009248">
    <property type="protein sequence ID" value="APT91284.1"/>
    <property type="molecule type" value="Genomic_DNA"/>
</dbReference>
<evidence type="ECO:0000256" key="2">
    <source>
        <dbReference type="ARBA" id="ARBA00022448"/>
    </source>
</evidence>
<evidence type="ECO:0000256" key="3">
    <source>
        <dbReference type="ARBA" id="ARBA00022592"/>
    </source>
</evidence>
<dbReference type="PANTHER" id="PTHR42996">
    <property type="entry name" value="PHOSPHATE-BINDING PROTEIN PSTS"/>
    <property type="match status" value="1"/>
</dbReference>
<gene>
    <name evidence="7" type="ORF">CSPHI_10040</name>
</gene>
<dbReference type="InterPro" id="IPR050962">
    <property type="entry name" value="Phosphate-bind_PstS"/>
</dbReference>
<dbReference type="PIRSF" id="PIRSF002756">
    <property type="entry name" value="PstS"/>
    <property type="match status" value="1"/>
</dbReference>
<evidence type="ECO:0000256" key="1">
    <source>
        <dbReference type="ARBA" id="ARBA00008725"/>
    </source>
</evidence>
<dbReference type="SUPFAM" id="SSF53850">
    <property type="entry name" value="Periplasmic binding protein-like II"/>
    <property type="match status" value="1"/>
</dbReference>
<accession>A0A1L7CZN0</accession>
<comment type="similarity">
    <text evidence="1 4">Belongs to the PstS family.</text>
</comment>
<organism evidence="7 8">
    <name type="scientific">Corynebacterium sphenisci DSM 44792</name>
    <dbReference type="NCBI Taxonomy" id="1437874"/>
    <lineage>
        <taxon>Bacteria</taxon>
        <taxon>Bacillati</taxon>
        <taxon>Actinomycetota</taxon>
        <taxon>Actinomycetes</taxon>
        <taxon>Mycobacteriales</taxon>
        <taxon>Corynebacteriaceae</taxon>
        <taxon>Corynebacterium</taxon>
    </lineage>
</organism>
<evidence type="ECO:0000256" key="4">
    <source>
        <dbReference type="PIRNR" id="PIRNR002756"/>
    </source>
</evidence>
<dbReference type="PROSITE" id="PS51257">
    <property type="entry name" value="PROKAR_LIPOPROTEIN"/>
    <property type="match status" value="1"/>
</dbReference>
<dbReference type="GO" id="GO:0035435">
    <property type="term" value="P:phosphate ion transmembrane transport"/>
    <property type="evidence" value="ECO:0007669"/>
    <property type="project" value="InterPro"/>
</dbReference>
<reference evidence="7 8" key="1">
    <citation type="submission" date="2014-08" db="EMBL/GenBank/DDBJ databases">
        <title>Complete genome sequence of Corynebacterium sphenisci CECT 5990(T) (=DSM 44792(T)), isolated from healthy wild penguins.</title>
        <authorList>
            <person name="Ruckert C."/>
            <person name="Albersmeier A."/>
            <person name="Winkler A."/>
            <person name="Kalinowski J."/>
        </authorList>
    </citation>
    <scope>NUCLEOTIDE SEQUENCE [LARGE SCALE GENOMIC DNA]</scope>
    <source>
        <strain evidence="7 8">DSM 44792</strain>
    </source>
</reference>
<dbReference type="Pfam" id="PF12849">
    <property type="entry name" value="PBP_like_2"/>
    <property type="match status" value="1"/>
</dbReference>